<dbReference type="PROSITE" id="PS00211">
    <property type="entry name" value="ABC_TRANSPORTER_1"/>
    <property type="match status" value="1"/>
</dbReference>
<keyword evidence="1" id="KW-0547">Nucleotide-binding</keyword>
<dbReference type="Pfam" id="PF00005">
    <property type="entry name" value="ABC_tran"/>
    <property type="match status" value="2"/>
</dbReference>
<dbReference type="PROSITE" id="PS50893">
    <property type="entry name" value="ABC_TRANSPORTER_2"/>
    <property type="match status" value="2"/>
</dbReference>
<comment type="caution">
    <text evidence="4">The sequence shown here is derived from an EMBL/GenBank/DDBJ whole genome shotgun (WGS) entry which is preliminary data.</text>
</comment>
<sequence>MIALQQCRVALSDTFSLFTEQFDVQPLKHVALVGANGSGKSALAAVLAGQGEVVEGERLVSVSTGWVSTAQQQALIAEEKKKDDADILDVVPVPSTTTEVMLKECGKLGAEQQAFFDKLTAGLRMNHFLDNAFLGLSTGETRKALLVKTLLEAPQLLILDEPWDGLDSASSAFLRELLDELSGKMTIVIIVNRLSEIPSFINQLVLMQDCKVVWASQGDVVSNDDREQIKHLLHLENVPTSLPPKDADRASPQMNDDETTLVALKDGKVSYDGRVIFSDLNWQVNKSEHWQVVGPNGSGKTCLLSMITGDDSHCYTNDLTVFGYKRGSGESIWDIKQHIGLVSNSFHLQYRVNSSVLHVVLSGFFDSIGLYEQPTVKQKQLAREWIALAGMTDRLNTSFQSLSFGDQRLLLIVRAMVKHPTLLILDEPCNGLDEINRLKVLALLGIIAKGGESTLLYVNHHSEDRIDGIERVLNMQDHN</sequence>
<dbReference type="Gene3D" id="3.40.50.300">
    <property type="entry name" value="P-loop containing nucleotide triphosphate hydrolases"/>
    <property type="match status" value="2"/>
</dbReference>
<name>A0A1E7ZCT8_9ALTE</name>
<feature type="domain" description="ABC transporter" evidence="3">
    <location>
        <begin position="2"/>
        <end position="234"/>
    </location>
</feature>
<dbReference type="SUPFAM" id="SSF52540">
    <property type="entry name" value="P-loop containing nucleoside triphosphate hydrolases"/>
    <property type="match status" value="2"/>
</dbReference>
<dbReference type="AlphaFoldDB" id="A0A1E7ZCT8"/>
<reference evidence="4 5" key="1">
    <citation type="submission" date="2016-08" db="EMBL/GenBank/DDBJ databases">
        <authorList>
            <person name="Seilhamer J.J."/>
        </authorList>
    </citation>
    <scope>NUCLEOTIDE SEQUENCE [LARGE SCALE GENOMIC DNA]</scope>
    <source>
        <strain evidence="4 5">KCTC 42603</strain>
    </source>
</reference>
<gene>
    <name evidence="4" type="ORF">BFC18_09155</name>
</gene>
<evidence type="ECO:0000313" key="5">
    <source>
        <dbReference type="Proteomes" id="UP000175691"/>
    </source>
</evidence>
<dbReference type="PANTHER" id="PTHR43158:SF2">
    <property type="entry name" value="SKFA PEPTIDE EXPORT ATP-BINDING PROTEIN SKFE"/>
    <property type="match status" value="1"/>
</dbReference>
<dbReference type="InterPro" id="IPR003593">
    <property type="entry name" value="AAA+_ATPase"/>
</dbReference>
<dbReference type="GO" id="GO:0005524">
    <property type="term" value="F:ATP binding"/>
    <property type="evidence" value="ECO:0007669"/>
    <property type="project" value="UniProtKB-KW"/>
</dbReference>
<evidence type="ECO:0000256" key="2">
    <source>
        <dbReference type="ARBA" id="ARBA00022840"/>
    </source>
</evidence>
<keyword evidence="5" id="KW-1185">Reference proteome</keyword>
<evidence type="ECO:0000313" key="4">
    <source>
        <dbReference type="EMBL" id="OFC71310.1"/>
    </source>
</evidence>
<dbReference type="GO" id="GO:0016887">
    <property type="term" value="F:ATP hydrolysis activity"/>
    <property type="evidence" value="ECO:0007669"/>
    <property type="project" value="InterPro"/>
</dbReference>
<dbReference type="Proteomes" id="UP000175691">
    <property type="component" value="Unassembled WGS sequence"/>
</dbReference>
<dbReference type="EMBL" id="MDHN01000015">
    <property type="protein sequence ID" value="OFC71310.1"/>
    <property type="molecule type" value="Genomic_DNA"/>
</dbReference>
<dbReference type="InterPro" id="IPR017871">
    <property type="entry name" value="ABC_transporter-like_CS"/>
</dbReference>
<dbReference type="STRING" id="1656094.BFC18_09155"/>
<evidence type="ECO:0000256" key="1">
    <source>
        <dbReference type="ARBA" id="ARBA00022741"/>
    </source>
</evidence>
<dbReference type="RefSeq" id="WP_070124979.1">
    <property type="nucleotide sequence ID" value="NZ_MDHN01000015.1"/>
</dbReference>
<accession>A0A1E7ZCT8</accession>
<evidence type="ECO:0000259" key="3">
    <source>
        <dbReference type="PROSITE" id="PS50893"/>
    </source>
</evidence>
<dbReference type="NCBIfam" id="NF008186">
    <property type="entry name" value="PRK10938.1"/>
    <property type="match status" value="1"/>
</dbReference>
<keyword evidence="2 4" id="KW-0067">ATP-binding</keyword>
<feature type="domain" description="ABC transporter" evidence="3">
    <location>
        <begin position="262"/>
        <end position="479"/>
    </location>
</feature>
<dbReference type="InterPro" id="IPR003439">
    <property type="entry name" value="ABC_transporter-like_ATP-bd"/>
</dbReference>
<dbReference type="InterPro" id="IPR027417">
    <property type="entry name" value="P-loop_NTPase"/>
</dbReference>
<proteinExistence type="predicted"/>
<dbReference type="SMART" id="SM00382">
    <property type="entry name" value="AAA"/>
    <property type="match status" value="2"/>
</dbReference>
<dbReference type="PANTHER" id="PTHR43158">
    <property type="entry name" value="SKFA PEPTIDE EXPORT ATP-BINDING PROTEIN SKFE"/>
    <property type="match status" value="1"/>
</dbReference>
<organism evidence="4 5">
    <name type="scientific">Alteromonas confluentis</name>
    <dbReference type="NCBI Taxonomy" id="1656094"/>
    <lineage>
        <taxon>Bacteria</taxon>
        <taxon>Pseudomonadati</taxon>
        <taxon>Pseudomonadota</taxon>
        <taxon>Gammaproteobacteria</taxon>
        <taxon>Alteromonadales</taxon>
        <taxon>Alteromonadaceae</taxon>
        <taxon>Alteromonas/Salinimonas group</taxon>
        <taxon>Alteromonas</taxon>
    </lineage>
</organism>
<protein>
    <submittedName>
        <fullName evidence="4">Molybdenum ABC transporter ATP-binding protein</fullName>
    </submittedName>
</protein>